<feature type="compositionally biased region" description="Polar residues" evidence="2">
    <location>
        <begin position="1259"/>
        <end position="1268"/>
    </location>
</feature>
<feature type="region of interest" description="Disordered" evidence="2">
    <location>
        <begin position="208"/>
        <end position="230"/>
    </location>
</feature>
<protein>
    <submittedName>
        <fullName evidence="3">Uncharacterized protein</fullName>
    </submittedName>
</protein>
<dbReference type="OrthoDB" id="306250at2759"/>
<dbReference type="GeneID" id="5045658"/>
<sequence>MRVAVAPLQISRSLPPVPLPVMATPVMVDRVVNIHHSQVFHTESPQKQHSEQKLKQLESRVQNLESQSPNKGKVEKLLEENEKLLQLVREKTEHASKYKGELLTAKKEITKLKKVLDLKEEALTDMRLKSQSRSLSRASERKAEQIMQEKQILEQQYVRDKQYMQNQINQLKEVIESQSSQSQSLQNIDYQQQYYSTPNQQIELFGQQPSQSGQIIKGSQKSIKKNQSSNQIQYEVPEYTNAQQRNPQAQDPIRKHSSAFQDKDQKQISPIRNDQAYDQLQGSAQHSKRQSQVQSDYQRQNIVPYEVEGNAPDQRAIRKDSQRQQSYKQPEQIQRKSISPTFEQQQQQQDQLNSFRQNQRQQQQKQGDAQRKSISPSQEEPMIELRGGMYEDHSRQPSYKQQIPISEQQRNTHRKQSSTVEQFQVQIIQLNDELLQARHQEDELKSQINSLNQQLQEHKLMVDNLQQDKKKQQEQIAKYKQDLQNQSQELQKQLSSNKDLQLQLQKLQRNIESSNKLQDQKLQEHLRNQQFLEKQLQESHQIIEKLEQENQNITHKFDQEKDDLIKEYEEQLEQKQQELIELNQSALLEKTSKVEFEIQLNQLKQKEANFNSEIDKIRKQKDLMKSQLEETQKSLNQAKVQISQIESEHTAQVELREQLETNYAILQKEYGEFKENSISQFNSKMNSYQQKAQLEYDKLKKQSLQQQAELEKVYLEKSELEQELNNTQQDLGHQYQEVTQQLQTAKQTINEQKKQIKQLGQQNQQLSQDHQELSVHYQQQDSELNQLRQELQTQQDQCQSLRFDISRIQIDKAQLESANKQQRQMDQLMLENDSILHTNEQLQTDRNQLSDALQQKESEIARQKKKIDQLKQLNQQNVEQIKKLQVELSEKEIVAEKCQSEFTNFQRELQILRKENDRLSADAQKYVEQLEQEKMSQGKKLDHLQSQLQQQILQRDQEYEDLDKSSRSAFVELQSRKQEAALQQRRLEQQNDLIKQLSEQLEKVSSQNKNLLNDQQLNKQQHEQQQQEFEFTIKDLQANLQKQQYVQDELQKEIQKQKLQEAKQKEANDVEKEKMNQMMLKLEEKLEQHKTDTAADLQEYEIFKQTNSQLTGELERVRGENADLHEIVIQLQKENVSLRDHHQQMISQIEDNHQTTERLKNLCQQYEQEVILLRRQPDHGVYEQPKAGFIKTKNSKRMEEMERENINQQKEIQRLKSVIDEIQNNQNYNSTPTPERKQLNQQQSQSQKKHLFEQKPKSIDNTIRKQLQ</sequence>
<feature type="region of interest" description="Disordered" evidence="2">
    <location>
        <begin position="1225"/>
        <end position="1268"/>
    </location>
</feature>
<keyword evidence="1" id="KW-0175">Coiled coil</keyword>
<gene>
    <name evidence="3" type="ORF">GSPATT00025210001</name>
</gene>
<feature type="compositionally biased region" description="Low complexity" evidence="2">
    <location>
        <begin position="344"/>
        <end position="367"/>
    </location>
</feature>
<dbReference type="KEGG" id="ptm:GSPATT00025210001"/>
<evidence type="ECO:0000256" key="2">
    <source>
        <dbReference type="SAM" id="MobiDB-lite"/>
    </source>
</evidence>
<dbReference type="HOGENOM" id="CLU_273691_0_0_1"/>
<proteinExistence type="predicted"/>
<dbReference type="RefSeq" id="XP_001459873.1">
    <property type="nucleotide sequence ID" value="XM_001459836.1"/>
</dbReference>
<feature type="coiled-coil region" evidence="1">
    <location>
        <begin position="47"/>
        <end position="188"/>
    </location>
</feature>
<evidence type="ECO:0000313" key="3">
    <source>
        <dbReference type="EMBL" id="CAK92476.1"/>
    </source>
</evidence>
<keyword evidence="4" id="KW-1185">Reference proteome</keyword>
<feature type="compositionally biased region" description="Polar residues" evidence="2">
    <location>
        <begin position="396"/>
        <end position="409"/>
    </location>
</feature>
<evidence type="ECO:0000313" key="4">
    <source>
        <dbReference type="Proteomes" id="UP000000600"/>
    </source>
</evidence>
<reference evidence="3 4" key="1">
    <citation type="journal article" date="2006" name="Nature">
        <title>Global trends of whole-genome duplications revealed by the ciliate Paramecium tetraurelia.</title>
        <authorList>
            <consortium name="Genoscope"/>
            <person name="Aury J.-M."/>
            <person name="Jaillon O."/>
            <person name="Duret L."/>
            <person name="Noel B."/>
            <person name="Jubin C."/>
            <person name="Porcel B.M."/>
            <person name="Segurens B."/>
            <person name="Daubin V."/>
            <person name="Anthouard V."/>
            <person name="Aiach N."/>
            <person name="Arnaiz O."/>
            <person name="Billaut A."/>
            <person name="Beisson J."/>
            <person name="Blanc I."/>
            <person name="Bouhouche K."/>
            <person name="Camara F."/>
            <person name="Duharcourt S."/>
            <person name="Guigo R."/>
            <person name="Gogendeau D."/>
            <person name="Katinka M."/>
            <person name="Keller A.-M."/>
            <person name="Kissmehl R."/>
            <person name="Klotz C."/>
            <person name="Koll F."/>
            <person name="Le Moue A."/>
            <person name="Lepere C."/>
            <person name="Malinsky S."/>
            <person name="Nowacki M."/>
            <person name="Nowak J.K."/>
            <person name="Plattner H."/>
            <person name="Poulain J."/>
            <person name="Ruiz F."/>
            <person name="Serrano V."/>
            <person name="Zagulski M."/>
            <person name="Dessen P."/>
            <person name="Betermier M."/>
            <person name="Weissenbach J."/>
            <person name="Scarpelli C."/>
            <person name="Schachter V."/>
            <person name="Sperling L."/>
            <person name="Meyer E."/>
            <person name="Cohen J."/>
            <person name="Wincker P."/>
        </authorList>
    </citation>
    <scope>NUCLEOTIDE SEQUENCE [LARGE SCALE GENOMIC DNA]</scope>
    <source>
        <strain evidence="3 4">Stock d4-2</strain>
    </source>
</reference>
<feature type="compositionally biased region" description="Low complexity" evidence="2">
    <location>
        <begin position="210"/>
        <end position="230"/>
    </location>
</feature>
<feature type="compositionally biased region" description="Polar residues" evidence="2">
    <location>
        <begin position="323"/>
        <end position="343"/>
    </location>
</feature>
<feature type="region of interest" description="Disordered" evidence="2">
    <location>
        <begin position="303"/>
        <end position="418"/>
    </location>
</feature>
<dbReference type="OMA" id="QMDQLML"/>
<organism evidence="3 4">
    <name type="scientific">Paramecium tetraurelia</name>
    <dbReference type="NCBI Taxonomy" id="5888"/>
    <lineage>
        <taxon>Eukaryota</taxon>
        <taxon>Sar</taxon>
        <taxon>Alveolata</taxon>
        <taxon>Ciliophora</taxon>
        <taxon>Intramacronucleata</taxon>
        <taxon>Oligohymenophorea</taxon>
        <taxon>Peniculida</taxon>
        <taxon>Parameciidae</taxon>
        <taxon>Paramecium</taxon>
    </lineage>
</organism>
<name>A0EB09_PARTE</name>
<dbReference type="EMBL" id="CT868668">
    <property type="protein sequence ID" value="CAK92476.1"/>
    <property type="molecule type" value="Genomic_DNA"/>
</dbReference>
<dbReference type="AlphaFoldDB" id="A0EB09"/>
<evidence type="ECO:0000256" key="1">
    <source>
        <dbReference type="SAM" id="Coils"/>
    </source>
</evidence>
<feature type="region of interest" description="Disordered" evidence="2">
    <location>
        <begin position="242"/>
        <end position="268"/>
    </location>
</feature>
<feature type="coiled-coil region" evidence="1">
    <location>
        <begin position="420"/>
        <end position="804"/>
    </location>
</feature>
<feature type="coiled-coil region" evidence="1">
    <location>
        <begin position="839"/>
        <end position="1225"/>
    </location>
</feature>
<dbReference type="Proteomes" id="UP000000600">
    <property type="component" value="Unassembled WGS sequence"/>
</dbReference>
<dbReference type="InParanoid" id="A0EB09"/>
<accession>A0EB09</accession>